<name>A0A8K0RQL1_9HYPO</name>
<dbReference type="OrthoDB" id="5041041at2759"/>
<dbReference type="EMBL" id="JAGPXF010000007">
    <property type="protein sequence ID" value="KAH7235923.1"/>
    <property type="molecule type" value="Genomic_DNA"/>
</dbReference>
<gene>
    <name evidence="2" type="ORF">BKA59DRAFT_292600</name>
</gene>
<comment type="caution">
    <text evidence="2">The sequence shown here is derived from an EMBL/GenBank/DDBJ whole genome shotgun (WGS) entry which is preliminary data.</text>
</comment>
<accession>A0A8K0RQL1</accession>
<sequence length="335" mass="37353">MTHATQTIIITSCWQLPASKSESKQNGSIVPCHIAAVSIGRGAIGFISNNIAKQMSSIYGKQSSNISPDMGISWAFPGSEQQENLETSRVQVVPGLEQDLVLGDSTEELYQSVHLTPPKDSQDQASSFSCLDKDSTHQLNSREDFARHGLVPVNQQSQDKLKYYMDLYSQKAQAPLLRPGTSDSRPKEVERPFEAGENLHVSAMDTTTHASSDENWVVAFKGSASGQNSYSPPPVYLNSSDANSKQDTWERSADAVSRHSRPNSPTSGWSLVDGNTSITPEEKDENQEENAAGRSDFEMHPGHHFWEWDIQRQLWRRRGRNGLDDKDWFTEKLLQ</sequence>
<feature type="region of interest" description="Disordered" evidence="1">
    <location>
        <begin position="174"/>
        <end position="193"/>
    </location>
</feature>
<keyword evidence="3" id="KW-1185">Reference proteome</keyword>
<evidence type="ECO:0000313" key="2">
    <source>
        <dbReference type="EMBL" id="KAH7235923.1"/>
    </source>
</evidence>
<proteinExistence type="predicted"/>
<dbReference type="AlphaFoldDB" id="A0A8K0RQL1"/>
<feature type="compositionally biased region" description="Basic and acidic residues" evidence="1">
    <location>
        <begin position="247"/>
        <end position="257"/>
    </location>
</feature>
<organism evidence="2 3">
    <name type="scientific">Fusarium tricinctum</name>
    <dbReference type="NCBI Taxonomy" id="61284"/>
    <lineage>
        <taxon>Eukaryota</taxon>
        <taxon>Fungi</taxon>
        <taxon>Dikarya</taxon>
        <taxon>Ascomycota</taxon>
        <taxon>Pezizomycotina</taxon>
        <taxon>Sordariomycetes</taxon>
        <taxon>Hypocreomycetidae</taxon>
        <taxon>Hypocreales</taxon>
        <taxon>Nectriaceae</taxon>
        <taxon>Fusarium</taxon>
        <taxon>Fusarium tricinctum species complex</taxon>
    </lineage>
</organism>
<evidence type="ECO:0000313" key="3">
    <source>
        <dbReference type="Proteomes" id="UP000813427"/>
    </source>
</evidence>
<evidence type="ECO:0000256" key="1">
    <source>
        <dbReference type="SAM" id="MobiDB-lite"/>
    </source>
</evidence>
<feature type="compositionally biased region" description="Basic and acidic residues" evidence="1">
    <location>
        <begin position="184"/>
        <end position="193"/>
    </location>
</feature>
<feature type="compositionally biased region" description="Polar residues" evidence="1">
    <location>
        <begin position="262"/>
        <end position="279"/>
    </location>
</feature>
<dbReference type="Proteomes" id="UP000813427">
    <property type="component" value="Unassembled WGS sequence"/>
</dbReference>
<feature type="compositionally biased region" description="Polar residues" evidence="1">
    <location>
        <begin position="237"/>
        <end position="246"/>
    </location>
</feature>
<protein>
    <submittedName>
        <fullName evidence="2">Uncharacterized protein</fullName>
    </submittedName>
</protein>
<feature type="region of interest" description="Disordered" evidence="1">
    <location>
        <begin position="226"/>
        <end position="298"/>
    </location>
</feature>
<reference evidence="2" key="1">
    <citation type="journal article" date="2021" name="Nat. Commun.">
        <title>Genetic determinants of endophytism in the Arabidopsis root mycobiome.</title>
        <authorList>
            <person name="Mesny F."/>
            <person name="Miyauchi S."/>
            <person name="Thiergart T."/>
            <person name="Pickel B."/>
            <person name="Atanasova L."/>
            <person name="Karlsson M."/>
            <person name="Huettel B."/>
            <person name="Barry K.W."/>
            <person name="Haridas S."/>
            <person name="Chen C."/>
            <person name="Bauer D."/>
            <person name="Andreopoulos W."/>
            <person name="Pangilinan J."/>
            <person name="LaButti K."/>
            <person name="Riley R."/>
            <person name="Lipzen A."/>
            <person name="Clum A."/>
            <person name="Drula E."/>
            <person name="Henrissat B."/>
            <person name="Kohler A."/>
            <person name="Grigoriev I.V."/>
            <person name="Martin F.M."/>
            <person name="Hacquard S."/>
        </authorList>
    </citation>
    <scope>NUCLEOTIDE SEQUENCE</scope>
    <source>
        <strain evidence="2">MPI-SDFR-AT-0068</strain>
    </source>
</reference>